<dbReference type="InterPro" id="IPR045038">
    <property type="entry name" value="AIG2-like"/>
</dbReference>
<reference evidence="6" key="2">
    <citation type="submission" date="2023-06" db="EMBL/GenBank/DDBJ databases">
        <authorList>
            <consortium name="Lawrence Berkeley National Laboratory"/>
            <person name="Mondo S.J."/>
            <person name="Hensen N."/>
            <person name="Bonometti L."/>
            <person name="Westerberg I."/>
            <person name="Brannstrom I.O."/>
            <person name="Guillou S."/>
            <person name="Cros-Aarteil S."/>
            <person name="Calhoun S."/>
            <person name="Haridas S."/>
            <person name="Kuo A."/>
            <person name="Pangilinan J."/>
            <person name="Riley R."/>
            <person name="Labutti K."/>
            <person name="Andreopoulos B."/>
            <person name="Lipzen A."/>
            <person name="Chen C."/>
            <person name="Yanf M."/>
            <person name="Daum C."/>
            <person name="Ng V."/>
            <person name="Clum A."/>
            <person name="Steindorff A."/>
            <person name="Ohm R."/>
            <person name="Martin F."/>
            <person name="Silar P."/>
            <person name="Natvig D."/>
            <person name="Lalanne C."/>
            <person name="Gautier V."/>
            <person name="Ament-Velasquez S.L."/>
            <person name="Kruys A."/>
            <person name="Hutchinson M.I."/>
            <person name="Powell A.J."/>
            <person name="Barry K."/>
            <person name="Miller A.N."/>
            <person name="Grigoriev I.V."/>
            <person name="Debuchy R."/>
            <person name="Gladieux P."/>
            <person name="Thoren M.H."/>
            <person name="Johannesson H."/>
        </authorList>
    </citation>
    <scope>NUCLEOTIDE SEQUENCE</scope>
    <source>
        <strain evidence="6">CBS 333.67</strain>
    </source>
</reference>
<keyword evidence="2" id="KW-0808">Transferase</keyword>
<evidence type="ECO:0000259" key="5">
    <source>
        <dbReference type="Pfam" id="PF06094"/>
    </source>
</evidence>
<dbReference type="Pfam" id="PF06094">
    <property type="entry name" value="GGACT"/>
    <property type="match status" value="1"/>
</dbReference>
<comment type="caution">
    <text evidence="6">The sequence shown here is derived from an EMBL/GenBank/DDBJ whole genome shotgun (WGS) entry which is preliminary data.</text>
</comment>
<dbReference type="Gene3D" id="3.10.490.10">
    <property type="entry name" value="Gamma-glutamyl cyclotransferase-like"/>
    <property type="match status" value="1"/>
</dbReference>
<dbReference type="InterPro" id="IPR036568">
    <property type="entry name" value="GGCT-like_sf"/>
</dbReference>
<sequence length="203" mass="22761">MASQNGARSAKSDERTYCAFFYGTLMVPEVFYSVCYLDKNPPKAITKLHTFHPAILPGYCRRRVKYADYPGIVADNGHQVFGTYATGLTRANMAKLDFFEGRQYERRTVTVTVLPGQPGNPKGQANIQGKEEKAEVYVFLDPRELEEEEWDLEEFRREKLRFWTRGGHAFEDCDPTDTAAVAGAESDAEAGAERADSSIAQAN</sequence>
<dbReference type="Proteomes" id="UP001273166">
    <property type="component" value="Unassembled WGS sequence"/>
</dbReference>
<dbReference type="PANTHER" id="PTHR31544:SF2">
    <property type="entry name" value="AIG2-LIKE PROTEIN D"/>
    <property type="match status" value="1"/>
</dbReference>
<protein>
    <recommendedName>
        <fullName evidence="3">Putative gamma-glutamylcyclotransferase</fullName>
    </recommendedName>
</protein>
<evidence type="ECO:0000313" key="7">
    <source>
        <dbReference type="Proteomes" id="UP001273166"/>
    </source>
</evidence>
<gene>
    <name evidence="6" type="ORF">B0T15DRAFT_525111</name>
</gene>
<dbReference type="InterPro" id="IPR009288">
    <property type="entry name" value="AIG2-like_dom"/>
</dbReference>
<proteinExistence type="inferred from homology"/>
<dbReference type="PANTHER" id="PTHR31544">
    <property type="entry name" value="AIG2-LIKE PROTEIN D"/>
    <property type="match status" value="1"/>
</dbReference>
<dbReference type="AlphaFoldDB" id="A0AAJ0GZ12"/>
<dbReference type="GO" id="GO:0016740">
    <property type="term" value="F:transferase activity"/>
    <property type="evidence" value="ECO:0007669"/>
    <property type="project" value="UniProtKB-KW"/>
</dbReference>
<feature type="domain" description="Gamma-glutamylcyclotransferase AIG2-like" evidence="5">
    <location>
        <begin position="20"/>
        <end position="151"/>
    </location>
</feature>
<comment type="similarity">
    <text evidence="1">Belongs to the gamma-glutamylcyclotransferase family.</text>
</comment>
<evidence type="ECO:0000256" key="1">
    <source>
        <dbReference type="ARBA" id="ARBA00008861"/>
    </source>
</evidence>
<accession>A0AAJ0GZ12</accession>
<dbReference type="RefSeq" id="XP_062724507.1">
    <property type="nucleotide sequence ID" value="XM_062868820.1"/>
</dbReference>
<evidence type="ECO:0000256" key="3">
    <source>
        <dbReference type="ARBA" id="ARBA00030602"/>
    </source>
</evidence>
<evidence type="ECO:0000313" key="6">
    <source>
        <dbReference type="EMBL" id="KAK3308727.1"/>
    </source>
</evidence>
<feature type="region of interest" description="Disordered" evidence="4">
    <location>
        <begin position="177"/>
        <end position="203"/>
    </location>
</feature>
<organism evidence="6 7">
    <name type="scientific">Chaetomium strumarium</name>
    <dbReference type="NCBI Taxonomy" id="1170767"/>
    <lineage>
        <taxon>Eukaryota</taxon>
        <taxon>Fungi</taxon>
        <taxon>Dikarya</taxon>
        <taxon>Ascomycota</taxon>
        <taxon>Pezizomycotina</taxon>
        <taxon>Sordariomycetes</taxon>
        <taxon>Sordariomycetidae</taxon>
        <taxon>Sordariales</taxon>
        <taxon>Chaetomiaceae</taxon>
        <taxon>Chaetomium</taxon>
    </lineage>
</organism>
<keyword evidence="7" id="KW-1185">Reference proteome</keyword>
<name>A0AAJ0GZ12_9PEZI</name>
<dbReference type="SUPFAM" id="SSF110857">
    <property type="entry name" value="Gamma-glutamyl cyclotransferase-like"/>
    <property type="match status" value="1"/>
</dbReference>
<dbReference type="CDD" id="cd06661">
    <property type="entry name" value="GGCT_like"/>
    <property type="match status" value="1"/>
</dbReference>
<dbReference type="InterPro" id="IPR013024">
    <property type="entry name" value="GGCT-like"/>
</dbReference>
<dbReference type="EMBL" id="JAUDZG010000002">
    <property type="protein sequence ID" value="KAK3308727.1"/>
    <property type="molecule type" value="Genomic_DNA"/>
</dbReference>
<evidence type="ECO:0000256" key="2">
    <source>
        <dbReference type="ARBA" id="ARBA00022679"/>
    </source>
</evidence>
<evidence type="ECO:0000256" key="4">
    <source>
        <dbReference type="SAM" id="MobiDB-lite"/>
    </source>
</evidence>
<reference evidence="6" key="1">
    <citation type="journal article" date="2023" name="Mol. Phylogenet. Evol.">
        <title>Genome-scale phylogeny and comparative genomics of the fungal order Sordariales.</title>
        <authorList>
            <person name="Hensen N."/>
            <person name="Bonometti L."/>
            <person name="Westerberg I."/>
            <person name="Brannstrom I.O."/>
            <person name="Guillou S."/>
            <person name="Cros-Aarteil S."/>
            <person name="Calhoun S."/>
            <person name="Haridas S."/>
            <person name="Kuo A."/>
            <person name="Mondo S."/>
            <person name="Pangilinan J."/>
            <person name="Riley R."/>
            <person name="LaButti K."/>
            <person name="Andreopoulos B."/>
            <person name="Lipzen A."/>
            <person name="Chen C."/>
            <person name="Yan M."/>
            <person name="Daum C."/>
            <person name="Ng V."/>
            <person name="Clum A."/>
            <person name="Steindorff A."/>
            <person name="Ohm R.A."/>
            <person name="Martin F."/>
            <person name="Silar P."/>
            <person name="Natvig D.O."/>
            <person name="Lalanne C."/>
            <person name="Gautier V."/>
            <person name="Ament-Velasquez S.L."/>
            <person name="Kruys A."/>
            <person name="Hutchinson M.I."/>
            <person name="Powell A.J."/>
            <person name="Barry K."/>
            <person name="Miller A.N."/>
            <person name="Grigoriev I.V."/>
            <person name="Debuchy R."/>
            <person name="Gladieux P."/>
            <person name="Hiltunen Thoren M."/>
            <person name="Johannesson H."/>
        </authorList>
    </citation>
    <scope>NUCLEOTIDE SEQUENCE</scope>
    <source>
        <strain evidence="6">CBS 333.67</strain>
    </source>
</reference>
<dbReference type="GeneID" id="87887649"/>